<dbReference type="Gene3D" id="1.25.40.390">
    <property type="match status" value="1"/>
</dbReference>
<evidence type="ECO:0000259" key="5">
    <source>
        <dbReference type="Pfam" id="PF07980"/>
    </source>
</evidence>
<organism evidence="7">
    <name type="scientific">termite gut metagenome</name>
    <dbReference type="NCBI Taxonomy" id="433724"/>
    <lineage>
        <taxon>unclassified sequences</taxon>
        <taxon>metagenomes</taxon>
        <taxon>organismal metagenomes</taxon>
    </lineage>
</organism>
<evidence type="ECO:0000256" key="4">
    <source>
        <dbReference type="ARBA" id="ARBA00023237"/>
    </source>
</evidence>
<keyword evidence="2" id="KW-0732">Signal</keyword>
<evidence type="ECO:0000256" key="2">
    <source>
        <dbReference type="ARBA" id="ARBA00022729"/>
    </source>
</evidence>
<gene>
    <name evidence="7" type="ORF">EZS27_007614</name>
</gene>
<dbReference type="Pfam" id="PF07980">
    <property type="entry name" value="SusD_RagB"/>
    <property type="match status" value="1"/>
</dbReference>
<proteinExistence type="predicted"/>
<protein>
    <submittedName>
        <fullName evidence="7">RagB/SusD family nutrient uptake outer membrane protein</fullName>
    </submittedName>
</protein>
<feature type="domain" description="SusD-like N-terminal" evidence="6">
    <location>
        <begin position="115"/>
        <end position="234"/>
    </location>
</feature>
<dbReference type="GO" id="GO:0009279">
    <property type="term" value="C:cell outer membrane"/>
    <property type="evidence" value="ECO:0007669"/>
    <property type="project" value="UniProtKB-SubCell"/>
</dbReference>
<comment type="caution">
    <text evidence="7">The sequence shown here is derived from an EMBL/GenBank/DDBJ whole genome shotgun (WGS) entry which is preliminary data.</text>
</comment>
<keyword evidence="3" id="KW-0472">Membrane</keyword>
<sequence>MFLYDIYIKYMKKLIVLFVIVATFCSCAMDEIPLETMPQEIAFRDSNRVEMFVNELYPYLNAGVSYNRIGGGGTGGSMADCMSDIAVYTPVGMQPELNKFILGTLTGASGGNTDARWAECYMVIRKANVFLNNVDYATTTSEAKRKRLIAEAKLHKALAHFELFKRYGGIPIMDNVLDMSGDINIPRGTVEECVNYMVRLCDEAADALPTRYPDNDYGRFTKGAALGVKAKILLYAASPLYNEKPVPEATEINRYALPDRDRWRLAVEAALAVMNLTNADGTPAHELFPSYQRTFFTRIGNTESIIMKQQAMTNNVEKANAPSGYQGARGNTNATLELINMYELKSGLKSEDDPDYNPQKPYEGRDDRFKQSIIYNGMTLWEREVEFFVGGADYPATSGVKGCVTGFTMFKHIDPQSRIVSPEKTTFHDWPVLRYAEILLIYAESMNEFLGMDDGDIVSDEKIYECVNATRARGGLDPVSNLTKAEMRELIHRERTIELAFEDQRCHDLKRWREAEVVLNQPVHGVQIIKDGANIIYNYEVNGEPYEVERRIFPMKFYFYPIPQNELDKNTALVKNPGW</sequence>
<dbReference type="InterPro" id="IPR011990">
    <property type="entry name" value="TPR-like_helical_dom_sf"/>
</dbReference>
<dbReference type="Pfam" id="PF14322">
    <property type="entry name" value="SusD-like_3"/>
    <property type="match status" value="1"/>
</dbReference>
<evidence type="ECO:0000313" key="7">
    <source>
        <dbReference type="EMBL" id="KAA6344783.1"/>
    </source>
</evidence>
<dbReference type="SUPFAM" id="SSF48452">
    <property type="entry name" value="TPR-like"/>
    <property type="match status" value="1"/>
</dbReference>
<accession>A0A5J4SHR4</accession>
<comment type="subcellular location">
    <subcellularLocation>
        <location evidence="1">Cell outer membrane</location>
    </subcellularLocation>
</comment>
<dbReference type="EMBL" id="SNRY01000200">
    <property type="protein sequence ID" value="KAA6344783.1"/>
    <property type="molecule type" value="Genomic_DNA"/>
</dbReference>
<dbReference type="InterPro" id="IPR033985">
    <property type="entry name" value="SusD-like_N"/>
</dbReference>
<dbReference type="InterPro" id="IPR012944">
    <property type="entry name" value="SusD_RagB_dom"/>
</dbReference>
<dbReference type="AlphaFoldDB" id="A0A5J4SHR4"/>
<keyword evidence="4" id="KW-0998">Cell outer membrane</keyword>
<feature type="domain" description="RagB/SusD" evidence="5">
    <location>
        <begin position="314"/>
        <end position="579"/>
    </location>
</feature>
<evidence type="ECO:0000256" key="3">
    <source>
        <dbReference type="ARBA" id="ARBA00023136"/>
    </source>
</evidence>
<evidence type="ECO:0000259" key="6">
    <source>
        <dbReference type="Pfam" id="PF14322"/>
    </source>
</evidence>
<name>A0A5J4SHR4_9ZZZZ</name>
<evidence type="ECO:0000256" key="1">
    <source>
        <dbReference type="ARBA" id="ARBA00004442"/>
    </source>
</evidence>
<reference evidence="7" key="1">
    <citation type="submission" date="2019-03" db="EMBL/GenBank/DDBJ databases">
        <title>Single cell metagenomics reveals metabolic interactions within the superorganism composed of flagellate Streblomastix strix and complex community of Bacteroidetes bacteria on its surface.</title>
        <authorList>
            <person name="Treitli S.C."/>
            <person name="Kolisko M."/>
            <person name="Husnik F."/>
            <person name="Keeling P."/>
            <person name="Hampl V."/>
        </authorList>
    </citation>
    <scope>NUCLEOTIDE SEQUENCE</scope>
    <source>
        <strain evidence="7">STM</strain>
    </source>
</reference>